<evidence type="ECO:0000256" key="4">
    <source>
        <dbReference type="ARBA" id="ARBA00022452"/>
    </source>
</evidence>
<dbReference type="InterPro" id="IPR010105">
    <property type="entry name" value="TonB_sidphr_rcpt"/>
</dbReference>
<dbReference type="SMART" id="SM00965">
    <property type="entry name" value="STN"/>
    <property type="match status" value="1"/>
</dbReference>
<feature type="short sequence motif" description="TonB C-terminal box" evidence="15">
    <location>
        <begin position="790"/>
        <end position="807"/>
    </location>
</feature>
<dbReference type="Pfam" id="PF07715">
    <property type="entry name" value="Plug"/>
    <property type="match status" value="1"/>
</dbReference>
<dbReference type="Gene3D" id="2.40.170.20">
    <property type="entry name" value="TonB-dependent receptor, beta-barrel domain"/>
    <property type="match status" value="1"/>
</dbReference>
<dbReference type="InterPro" id="IPR011662">
    <property type="entry name" value="Secretin/TonB_short_N"/>
</dbReference>
<evidence type="ECO:0000313" key="20">
    <source>
        <dbReference type="Proteomes" id="UP000199119"/>
    </source>
</evidence>
<organism evidence="19 20">
    <name type="scientific">Paracidovorax wautersii</name>
    <dbReference type="NCBI Taxonomy" id="1177982"/>
    <lineage>
        <taxon>Bacteria</taxon>
        <taxon>Pseudomonadati</taxon>
        <taxon>Pseudomonadota</taxon>
        <taxon>Betaproteobacteria</taxon>
        <taxon>Burkholderiales</taxon>
        <taxon>Comamonadaceae</taxon>
        <taxon>Paracidovorax</taxon>
    </lineage>
</organism>
<evidence type="ECO:0000256" key="17">
    <source>
        <dbReference type="SAM" id="SignalP"/>
    </source>
</evidence>
<keyword evidence="8" id="KW-0408">Iron</keyword>
<dbReference type="Proteomes" id="UP000199119">
    <property type="component" value="Unassembled WGS sequence"/>
</dbReference>
<keyword evidence="7 17" id="KW-0732">Signal</keyword>
<keyword evidence="4 14" id="KW-1134">Transmembrane beta strand</keyword>
<evidence type="ECO:0000256" key="9">
    <source>
        <dbReference type="ARBA" id="ARBA00023065"/>
    </source>
</evidence>
<dbReference type="PROSITE" id="PS52016">
    <property type="entry name" value="TONB_DEPENDENT_REC_3"/>
    <property type="match status" value="1"/>
</dbReference>
<evidence type="ECO:0000256" key="1">
    <source>
        <dbReference type="ARBA" id="ARBA00004571"/>
    </source>
</evidence>
<dbReference type="GO" id="GO:0015344">
    <property type="term" value="F:siderophore uptake transmembrane transporter activity"/>
    <property type="evidence" value="ECO:0007669"/>
    <property type="project" value="TreeGrafter"/>
</dbReference>
<accession>A0A1I2HLK7</accession>
<dbReference type="GO" id="GO:0015891">
    <property type="term" value="P:siderophore transport"/>
    <property type="evidence" value="ECO:0007669"/>
    <property type="project" value="InterPro"/>
</dbReference>
<keyword evidence="6 14" id="KW-0812">Transmembrane</keyword>
<evidence type="ECO:0000256" key="7">
    <source>
        <dbReference type="ARBA" id="ARBA00022729"/>
    </source>
</evidence>
<reference evidence="20" key="1">
    <citation type="submission" date="2016-10" db="EMBL/GenBank/DDBJ databases">
        <authorList>
            <person name="Varghese N."/>
            <person name="Submissions S."/>
        </authorList>
    </citation>
    <scope>NUCLEOTIDE SEQUENCE [LARGE SCALE GENOMIC DNA]</scope>
    <source>
        <strain evidence="20">DSM 27981</strain>
    </source>
</reference>
<dbReference type="Gene3D" id="3.55.50.30">
    <property type="match status" value="1"/>
</dbReference>
<evidence type="ECO:0000256" key="15">
    <source>
        <dbReference type="PROSITE-ProRule" id="PRU10144"/>
    </source>
</evidence>
<dbReference type="EMBL" id="FONX01000025">
    <property type="protein sequence ID" value="SFF30649.1"/>
    <property type="molecule type" value="Genomic_DNA"/>
</dbReference>
<dbReference type="InterPro" id="IPR010917">
    <property type="entry name" value="TonB_rcpt_CS"/>
</dbReference>
<dbReference type="STRING" id="1177982.SAMN04489711_1254"/>
<evidence type="ECO:0000256" key="16">
    <source>
        <dbReference type="RuleBase" id="RU003357"/>
    </source>
</evidence>
<evidence type="ECO:0000256" key="3">
    <source>
        <dbReference type="ARBA" id="ARBA00022448"/>
    </source>
</evidence>
<evidence type="ECO:0000259" key="18">
    <source>
        <dbReference type="SMART" id="SM00965"/>
    </source>
</evidence>
<dbReference type="InterPro" id="IPR000531">
    <property type="entry name" value="Beta-barrel_TonB"/>
</dbReference>
<evidence type="ECO:0000256" key="10">
    <source>
        <dbReference type="ARBA" id="ARBA00023077"/>
    </source>
</evidence>
<dbReference type="Pfam" id="PF00593">
    <property type="entry name" value="TonB_dep_Rec_b-barrel"/>
    <property type="match status" value="1"/>
</dbReference>
<keyword evidence="20" id="KW-1185">Reference proteome</keyword>
<name>A0A1I2HLK7_9BURK</name>
<keyword evidence="11 14" id="KW-0472">Membrane</keyword>
<dbReference type="PROSITE" id="PS01156">
    <property type="entry name" value="TONB_DEPENDENT_REC_2"/>
    <property type="match status" value="1"/>
</dbReference>
<keyword evidence="13 14" id="KW-0998">Cell outer membrane</keyword>
<evidence type="ECO:0000256" key="2">
    <source>
        <dbReference type="ARBA" id="ARBA00009810"/>
    </source>
</evidence>
<keyword evidence="9" id="KW-0406">Ion transport</keyword>
<evidence type="ECO:0000256" key="8">
    <source>
        <dbReference type="ARBA" id="ARBA00023004"/>
    </source>
</evidence>
<feature type="signal peptide" evidence="17">
    <location>
        <begin position="1"/>
        <end position="25"/>
    </location>
</feature>
<evidence type="ECO:0000256" key="6">
    <source>
        <dbReference type="ARBA" id="ARBA00022692"/>
    </source>
</evidence>
<dbReference type="NCBIfam" id="TIGR01783">
    <property type="entry name" value="TonB-siderophor"/>
    <property type="match status" value="1"/>
</dbReference>
<dbReference type="Pfam" id="PF07660">
    <property type="entry name" value="STN"/>
    <property type="match status" value="1"/>
</dbReference>
<comment type="similarity">
    <text evidence="2 14 16">Belongs to the TonB-dependent receptor family.</text>
</comment>
<dbReference type="PANTHER" id="PTHR32552">
    <property type="entry name" value="FERRICHROME IRON RECEPTOR-RELATED"/>
    <property type="match status" value="1"/>
</dbReference>
<keyword evidence="10 16" id="KW-0798">TonB box</keyword>
<dbReference type="PANTHER" id="PTHR32552:SF82">
    <property type="entry name" value="FCUA PROTEIN"/>
    <property type="match status" value="1"/>
</dbReference>
<evidence type="ECO:0000256" key="12">
    <source>
        <dbReference type="ARBA" id="ARBA00023170"/>
    </source>
</evidence>
<dbReference type="InterPro" id="IPR012910">
    <property type="entry name" value="Plug_dom"/>
</dbReference>
<dbReference type="CDD" id="cd01347">
    <property type="entry name" value="ligand_gated_channel"/>
    <property type="match status" value="1"/>
</dbReference>
<gene>
    <name evidence="19" type="ORF">SAMN04489711_1254</name>
</gene>
<dbReference type="AlphaFoldDB" id="A0A1I2HLK7"/>
<dbReference type="GO" id="GO:0038023">
    <property type="term" value="F:signaling receptor activity"/>
    <property type="evidence" value="ECO:0007669"/>
    <property type="project" value="InterPro"/>
</dbReference>
<dbReference type="InterPro" id="IPR037066">
    <property type="entry name" value="Plug_dom_sf"/>
</dbReference>
<protein>
    <submittedName>
        <fullName evidence="19">Iron complex outermembrane recepter protein</fullName>
    </submittedName>
</protein>
<dbReference type="InterPro" id="IPR039426">
    <property type="entry name" value="TonB-dep_rcpt-like"/>
</dbReference>
<keyword evidence="5" id="KW-0410">Iron transport</keyword>
<evidence type="ECO:0000256" key="13">
    <source>
        <dbReference type="ARBA" id="ARBA00023237"/>
    </source>
</evidence>
<feature type="domain" description="Secretin/TonB short N-terminal" evidence="18">
    <location>
        <begin position="54"/>
        <end position="104"/>
    </location>
</feature>
<evidence type="ECO:0000256" key="11">
    <source>
        <dbReference type="ARBA" id="ARBA00023136"/>
    </source>
</evidence>
<sequence>MRQPSLALALLALSALLTAGTTVQAQPARLPTSIAIAAQPLGQALNELSRQAGLQLMFPPALVAGKIAPAISGALTPSQALDRLLAGSGLVGTQEGNAIVIKAAPPRPAGAGASLAEVLVTGQAERADGLPLAYAGGQVARGGRLGMLGNADVMDTPFSTTSYTAQLIEDQQASTVLEVLKNDPGVRQTAPTANLSASNFNIRGFGLSADSVTFDGLYGMAPGNGDLSVEFAERVEVLKGPGALLYGMSPGGTVGGSVNLVPKRAGDVPLTRLTLGVESDALLRAQVDTGRRFGANNEWGLRFNGRYKEGDIYIDGAKNQGNLGALALDYRGERLRMTLDAYRLQEKQRGGGSLSAVVSNWDGTPSWLRSMPAAPSARTNLYRGAPQSQETTEAVILGGEYDFSDRWTGYAKFGVQRDKSRGPAFAFVNNVQANGDAVLATDDWPSFNRTKSAEMGLRGRFQTGTVSHAVALSTSYLNRDNGSAATFGSFDQPTNIYRPARIVNWAVAPAYVPRGSETTLSGVALADTLGFMDDRLLLTLGVRRQNVKATNFDETGAVTGAYDASAWTPMVGLVLKPTDDLSLYANVIQGLSQGATVGEMYQNAGDVFPPFKTKQVEVGAKLQTGRFTNTISVFQIKQPSTIADNSTSPLPTLRLNGEQRNRGIEWATFGELTKGLRMLGGLTYLQAKLTKTQDGLQDGNTAAGSPPWAANLGLDWDVPGLAGLAVSGRVTYTSAQDVDIANSLKLPSWTILDLGGRYATKIGGKPVVFRAGVDNVFNRKYWQGVFFNGTVSVGAPRTYRLSAAIDF</sequence>
<dbReference type="Gene3D" id="2.170.130.10">
    <property type="entry name" value="TonB-dependent receptor, plug domain"/>
    <property type="match status" value="1"/>
</dbReference>
<keyword evidence="12" id="KW-0675">Receptor</keyword>
<feature type="chain" id="PRO_5011733109" evidence="17">
    <location>
        <begin position="26"/>
        <end position="807"/>
    </location>
</feature>
<dbReference type="GO" id="GO:0009279">
    <property type="term" value="C:cell outer membrane"/>
    <property type="evidence" value="ECO:0007669"/>
    <property type="project" value="UniProtKB-SubCell"/>
</dbReference>
<proteinExistence type="inferred from homology"/>
<evidence type="ECO:0000256" key="5">
    <source>
        <dbReference type="ARBA" id="ARBA00022496"/>
    </source>
</evidence>
<dbReference type="InterPro" id="IPR036942">
    <property type="entry name" value="Beta-barrel_TonB_sf"/>
</dbReference>
<evidence type="ECO:0000313" key="19">
    <source>
        <dbReference type="EMBL" id="SFF30649.1"/>
    </source>
</evidence>
<dbReference type="SUPFAM" id="SSF56935">
    <property type="entry name" value="Porins"/>
    <property type="match status" value="1"/>
</dbReference>
<evidence type="ECO:0000256" key="14">
    <source>
        <dbReference type="PROSITE-ProRule" id="PRU01360"/>
    </source>
</evidence>
<keyword evidence="3 14" id="KW-0813">Transport</keyword>
<comment type="subcellular location">
    <subcellularLocation>
        <location evidence="1 14">Cell outer membrane</location>
        <topology evidence="1 14">Multi-pass membrane protein</topology>
    </subcellularLocation>
</comment>